<dbReference type="EMBL" id="QWKX01000110">
    <property type="protein sequence ID" value="RIH74512.1"/>
    <property type="molecule type" value="Genomic_DNA"/>
</dbReference>
<feature type="domain" description="Cyclic nucleotide-binding" evidence="4">
    <location>
        <begin position="1"/>
        <end position="56"/>
    </location>
</feature>
<dbReference type="RefSeq" id="WP_043982676.1">
    <property type="nucleotide sequence ID" value="NZ_JBHSXZ010000027.1"/>
</dbReference>
<keyword evidence="3" id="KW-0804">Transcription</keyword>
<dbReference type="Pfam" id="PF13545">
    <property type="entry name" value="HTH_Crp_2"/>
    <property type="match status" value="1"/>
</dbReference>
<keyword evidence="2" id="KW-0238">DNA-binding</keyword>
<evidence type="ECO:0000256" key="1">
    <source>
        <dbReference type="ARBA" id="ARBA00023015"/>
    </source>
</evidence>
<dbReference type="GO" id="GO:0005829">
    <property type="term" value="C:cytosol"/>
    <property type="evidence" value="ECO:0007669"/>
    <property type="project" value="TreeGrafter"/>
</dbReference>
<evidence type="ECO:0000256" key="2">
    <source>
        <dbReference type="ARBA" id="ARBA00023125"/>
    </source>
</evidence>
<dbReference type="Pfam" id="PF00027">
    <property type="entry name" value="cNMP_binding"/>
    <property type="match status" value="1"/>
</dbReference>
<gene>
    <name evidence="6" type="ORF">Mcate_02685</name>
</gene>
<dbReference type="InterPro" id="IPR000595">
    <property type="entry name" value="cNMP-bd_dom"/>
</dbReference>
<sequence length="196" mass="22177">MKKVRRKEVIYRAGDRADTLYHLERGLVRIIEILPDGRQLTLRHVLPGDYFGEEALSERQYKYTAEALTEAAAFAVDPQTLSSEDLRALAGNLASQMAQVQAYETHLQWGELRSRICRYLLYLAATAAQGQDERGTYVTASHEEIADATASTRESVSKLLSDLRHEGVLDTGYRKIYLVDRKTLELEAESRMLQAV</sequence>
<proteinExistence type="predicted"/>
<feature type="domain" description="HTH crp-type" evidence="5">
    <location>
        <begin position="110"/>
        <end position="182"/>
    </location>
</feature>
<keyword evidence="1" id="KW-0805">Transcription regulation</keyword>
<dbReference type="AlphaFoldDB" id="A0A399DWY0"/>
<dbReference type="SMART" id="SM00100">
    <property type="entry name" value="cNMP"/>
    <property type="match status" value="1"/>
</dbReference>
<dbReference type="InterPro" id="IPR036388">
    <property type="entry name" value="WH-like_DNA-bd_sf"/>
</dbReference>
<dbReference type="OrthoDB" id="9812325at2"/>
<dbReference type="InterPro" id="IPR014710">
    <property type="entry name" value="RmlC-like_jellyroll"/>
</dbReference>
<evidence type="ECO:0000313" key="7">
    <source>
        <dbReference type="Proteomes" id="UP000266089"/>
    </source>
</evidence>
<comment type="caution">
    <text evidence="6">The sequence shown here is derived from an EMBL/GenBank/DDBJ whole genome shotgun (WGS) entry which is preliminary data.</text>
</comment>
<name>A0A399DWY0_9DEIN</name>
<dbReference type="Gene3D" id="2.60.120.10">
    <property type="entry name" value="Jelly Rolls"/>
    <property type="match status" value="1"/>
</dbReference>
<dbReference type="PANTHER" id="PTHR24567:SF74">
    <property type="entry name" value="HTH-TYPE TRANSCRIPTIONAL REGULATOR ARCR"/>
    <property type="match status" value="1"/>
</dbReference>
<dbReference type="InterPro" id="IPR036390">
    <property type="entry name" value="WH_DNA-bd_sf"/>
</dbReference>
<dbReference type="InterPro" id="IPR012318">
    <property type="entry name" value="HTH_CRP"/>
</dbReference>
<dbReference type="Proteomes" id="UP000266089">
    <property type="component" value="Unassembled WGS sequence"/>
</dbReference>
<dbReference type="SUPFAM" id="SSF46785">
    <property type="entry name" value="Winged helix' DNA-binding domain"/>
    <property type="match status" value="1"/>
</dbReference>
<dbReference type="PANTHER" id="PTHR24567">
    <property type="entry name" value="CRP FAMILY TRANSCRIPTIONAL REGULATORY PROTEIN"/>
    <property type="match status" value="1"/>
</dbReference>
<accession>A0A399DWY0</accession>
<dbReference type="InterPro" id="IPR018490">
    <property type="entry name" value="cNMP-bd_dom_sf"/>
</dbReference>
<evidence type="ECO:0000313" key="6">
    <source>
        <dbReference type="EMBL" id="RIH74512.1"/>
    </source>
</evidence>
<dbReference type="CDD" id="cd00038">
    <property type="entry name" value="CAP_ED"/>
    <property type="match status" value="1"/>
</dbReference>
<evidence type="ECO:0000259" key="5">
    <source>
        <dbReference type="PROSITE" id="PS51063"/>
    </source>
</evidence>
<dbReference type="GO" id="GO:0003700">
    <property type="term" value="F:DNA-binding transcription factor activity"/>
    <property type="evidence" value="ECO:0007669"/>
    <property type="project" value="TreeGrafter"/>
</dbReference>
<evidence type="ECO:0000256" key="3">
    <source>
        <dbReference type="ARBA" id="ARBA00023163"/>
    </source>
</evidence>
<evidence type="ECO:0000259" key="4">
    <source>
        <dbReference type="PROSITE" id="PS50042"/>
    </source>
</evidence>
<organism evidence="6 7">
    <name type="scientific">Meiothermus taiwanensis</name>
    <dbReference type="NCBI Taxonomy" id="172827"/>
    <lineage>
        <taxon>Bacteria</taxon>
        <taxon>Thermotogati</taxon>
        <taxon>Deinococcota</taxon>
        <taxon>Deinococci</taxon>
        <taxon>Thermales</taxon>
        <taxon>Thermaceae</taxon>
        <taxon>Meiothermus</taxon>
    </lineage>
</organism>
<dbReference type="PROSITE" id="PS51063">
    <property type="entry name" value="HTH_CRP_2"/>
    <property type="match status" value="1"/>
</dbReference>
<dbReference type="InterPro" id="IPR050397">
    <property type="entry name" value="Env_Response_Regulators"/>
</dbReference>
<protein>
    <submittedName>
        <fullName evidence="6">Transcriptional regulator LdrP</fullName>
    </submittedName>
</protein>
<dbReference type="SUPFAM" id="SSF51206">
    <property type="entry name" value="cAMP-binding domain-like"/>
    <property type="match status" value="1"/>
</dbReference>
<dbReference type="GO" id="GO:0003677">
    <property type="term" value="F:DNA binding"/>
    <property type="evidence" value="ECO:0007669"/>
    <property type="project" value="UniProtKB-KW"/>
</dbReference>
<dbReference type="SMART" id="SM00419">
    <property type="entry name" value="HTH_CRP"/>
    <property type="match status" value="1"/>
</dbReference>
<reference evidence="6 7" key="1">
    <citation type="submission" date="2018-08" db="EMBL/GenBank/DDBJ databases">
        <title>Meiothermus cateniformans JCM 15151 genome sequencing project.</title>
        <authorList>
            <person name="Da Costa M.S."/>
            <person name="Albuquerque L."/>
            <person name="Raposo P."/>
            <person name="Froufe H.J.C."/>
            <person name="Barroso C.S."/>
            <person name="Egas C."/>
        </authorList>
    </citation>
    <scope>NUCLEOTIDE SEQUENCE [LARGE SCALE GENOMIC DNA]</scope>
    <source>
        <strain evidence="6 7">JCM 15151</strain>
    </source>
</reference>
<dbReference type="Gene3D" id="1.10.10.10">
    <property type="entry name" value="Winged helix-like DNA-binding domain superfamily/Winged helix DNA-binding domain"/>
    <property type="match status" value="1"/>
</dbReference>
<dbReference type="PROSITE" id="PS50042">
    <property type="entry name" value="CNMP_BINDING_3"/>
    <property type="match status" value="1"/>
</dbReference>